<protein>
    <submittedName>
        <fullName evidence="4">Site-specific integrase</fullName>
    </submittedName>
</protein>
<keyword evidence="5" id="KW-1185">Reference proteome</keyword>
<dbReference type="Proteomes" id="UP000278855">
    <property type="component" value="Unassembled WGS sequence"/>
</dbReference>
<dbReference type="Gene3D" id="1.10.443.10">
    <property type="entry name" value="Intergrase catalytic core"/>
    <property type="match status" value="1"/>
</dbReference>
<evidence type="ECO:0000259" key="2">
    <source>
        <dbReference type="PROSITE" id="PS51898"/>
    </source>
</evidence>
<reference evidence="6" key="2">
    <citation type="submission" date="2018-11" db="EMBL/GenBank/DDBJ databases">
        <title>Shewanella sp. R106.</title>
        <authorList>
            <person name="Hwang Y.J."/>
            <person name="Hwang C.Y."/>
        </authorList>
    </citation>
    <scope>NUCLEOTIDE SEQUENCE [LARGE SCALE GENOMIC DNA]</scope>
    <source>
        <strain evidence="6">R106</strain>
    </source>
</reference>
<dbReference type="SUPFAM" id="SSF56349">
    <property type="entry name" value="DNA breaking-rejoining enzymes"/>
    <property type="match status" value="1"/>
</dbReference>
<dbReference type="InterPro" id="IPR011010">
    <property type="entry name" value="DNA_brk_join_enz"/>
</dbReference>
<dbReference type="Proteomes" id="UP000273778">
    <property type="component" value="Chromosome"/>
</dbReference>
<keyword evidence="1" id="KW-0233">DNA recombination</keyword>
<dbReference type="GO" id="GO:0015074">
    <property type="term" value="P:DNA integration"/>
    <property type="evidence" value="ECO:0007669"/>
    <property type="project" value="InterPro"/>
</dbReference>
<reference evidence="4" key="3">
    <citation type="submission" date="2018-11" db="EMBL/GenBank/DDBJ databases">
        <authorList>
            <person name="Hwang Y.J."/>
            <person name="Hwang C.Y."/>
        </authorList>
    </citation>
    <scope>NUCLEOTIDE SEQUENCE</scope>
    <source>
        <strain evidence="4">R106</strain>
    </source>
</reference>
<gene>
    <name evidence="4" type="ORF">EGC77_15710</name>
    <name evidence="3" type="ORF">EGC80_06380</name>
</gene>
<evidence type="ECO:0000313" key="4">
    <source>
        <dbReference type="EMBL" id="RPA28160.1"/>
    </source>
</evidence>
<dbReference type="EMBL" id="CP034073">
    <property type="protein sequence ID" value="AZG34585.1"/>
    <property type="molecule type" value="Genomic_DNA"/>
</dbReference>
<dbReference type="AlphaFoldDB" id="A0A3N4E2A1"/>
<evidence type="ECO:0000256" key="1">
    <source>
        <dbReference type="ARBA" id="ARBA00023172"/>
    </source>
</evidence>
<dbReference type="CDD" id="cd00397">
    <property type="entry name" value="DNA_BRE_C"/>
    <property type="match status" value="1"/>
</dbReference>
<dbReference type="InterPro" id="IPR002104">
    <property type="entry name" value="Integrase_catalytic"/>
</dbReference>
<proteinExistence type="predicted"/>
<dbReference type="GO" id="GO:0003677">
    <property type="term" value="F:DNA binding"/>
    <property type="evidence" value="ECO:0007669"/>
    <property type="project" value="InterPro"/>
</dbReference>
<dbReference type="GO" id="GO:0006310">
    <property type="term" value="P:DNA recombination"/>
    <property type="evidence" value="ECO:0007669"/>
    <property type="project" value="UniProtKB-KW"/>
</dbReference>
<accession>A0A3N4E2A1</accession>
<dbReference type="PROSITE" id="PS51898">
    <property type="entry name" value="TYR_RECOMBINASE"/>
    <property type="match status" value="1"/>
</dbReference>
<evidence type="ECO:0000313" key="5">
    <source>
        <dbReference type="Proteomes" id="UP000273778"/>
    </source>
</evidence>
<dbReference type="RefSeq" id="WP_124013470.1">
    <property type="nucleotide sequence ID" value="NZ_CP034073.1"/>
</dbReference>
<dbReference type="EMBL" id="RKKB01000008">
    <property type="protein sequence ID" value="RPA28160.1"/>
    <property type="molecule type" value="Genomic_DNA"/>
</dbReference>
<evidence type="ECO:0000313" key="3">
    <source>
        <dbReference type="EMBL" id="AZG34585.1"/>
    </source>
</evidence>
<reference evidence="3 5" key="1">
    <citation type="submission" date="2018-11" db="EMBL/GenBank/DDBJ databases">
        <title>Shewanella sp. M2.</title>
        <authorList>
            <person name="Hwang Y.J."/>
            <person name="Hwang C.Y."/>
        </authorList>
    </citation>
    <scope>NUCLEOTIDE SEQUENCE [LARGE SCALE GENOMIC DNA]</scope>
    <source>
        <strain evidence="3 5">M2</strain>
    </source>
</reference>
<dbReference type="InterPro" id="IPR013762">
    <property type="entry name" value="Integrase-like_cat_sf"/>
</dbReference>
<evidence type="ECO:0000313" key="6">
    <source>
        <dbReference type="Proteomes" id="UP000278855"/>
    </source>
</evidence>
<dbReference type="OrthoDB" id="6819422at2"/>
<sequence length="428" mass="49745">MADGEAYSILLGDDGLPMLYPNLFVTISHRCSFDSSNTSYMAFEHIRYLYEICKFLNIDLIQRCKCGDFLSKPEMEYIVHWAKRTVSTFRQHVANHKSVNIVSFVPKLNRLETARTVIVVDRKGDISLITAYNRITNFAEYIGWLEKMFFNLDDSKTETLLKSLRPKRFNNDDEDENDADNYKSMRPHEIIRVLDVVRPDSSENPWKSVSLRYRNQLIINMLESLGCRRGELLKIRPIDVKRRAIDGRRYVQIRSNVDTDDSRLDRPEGKTLGRFNPMDKRLADMYDNYLIHHRCNANGAERIPYLFVTHNHRAPTNQALSNAAVNKICRQISGVVGFKVHPHSFRHAWNDKYSKYANQRVAAGIVTEAKSESDRQKLMGWGEGSKMAMKYSKRFEDERAFKVGMELQEKSSTEIQSIVGVYEEDITW</sequence>
<dbReference type="Pfam" id="PF00589">
    <property type="entry name" value="Phage_integrase"/>
    <property type="match status" value="1"/>
</dbReference>
<name>A0A3N4E2A1_9GAMM</name>
<organism evidence="4 6">
    <name type="scientific">Shewanella psychromarinicola</name>
    <dbReference type="NCBI Taxonomy" id="2487742"/>
    <lineage>
        <taxon>Bacteria</taxon>
        <taxon>Pseudomonadati</taxon>
        <taxon>Pseudomonadota</taxon>
        <taxon>Gammaproteobacteria</taxon>
        <taxon>Alteromonadales</taxon>
        <taxon>Shewanellaceae</taxon>
        <taxon>Shewanella</taxon>
    </lineage>
</organism>
<dbReference type="KEGG" id="spsr:EGC80_06380"/>
<feature type="domain" description="Tyr recombinase" evidence="2">
    <location>
        <begin position="180"/>
        <end position="405"/>
    </location>
</feature>